<feature type="domain" description="EamA" evidence="8">
    <location>
        <begin position="9"/>
        <end position="143"/>
    </location>
</feature>
<evidence type="ECO:0000313" key="10">
    <source>
        <dbReference type="Proteomes" id="UP000076603"/>
    </source>
</evidence>
<dbReference type="Gene3D" id="1.10.3730.20">
    <property type="match status" value="1"/>
</dbReference>
<feature type="transmembrane region" description="Helical" evidence="7">
    <location>
        <begin position="103"/>
        <end position="121"/>
    </location>
</feature>
<keyword evidence="3" id="KW-1003">Cell membrane</keyword>
<dbReference type="SUPFAM" id="SSF103481">
    <property type="entry name" value="Multidrug resistance efflux transporter EmrE"/>
    <property type="match status" value="2"/>
</dbReference>
<evidence type="ECO:0000256" key="5">
    <source>
        <dbReference type="ARBA" id="ARBA00022989"/>
    </source>
</evidence>
<dbReference type="AlphaFoldDB" id="A0A162TGL1"/>
<comment type="caution">
    <text evidence="9">The sequence shown here is derived from an EMBL/GenBank/DDBJ whole genome shotgun (WGS) entry which is preliminary data.</text>
</comment>
<dbReference type="Pfam" id="PF00892">
    <property type="entry name" value="EamA"/>
    <property type="match status" value="2"/>
</dbReference>
<feature type="transmembrane region" description="Helical" evidence="7">
    <location>
        <begin position="245"/>
        <end position="264"/>
    </location>
</feature>
<feature type="transmembrane region" description="Helical" evidence="7">
    <location>
        <begin position="215"/>
        <end position="233"/>
    </location>
</feature>
<gene>
    <name evidence="9" type="primary">yijE</name>
    <name evidence="9" type="ORF">CLMAG_24280</name>
</gene>
<dbReference type="RefSeq" id="WP_066622206.1">
    <property type="nucleotide sequence ID" value="NZ_FQXL01000044.1"/>
</dbReference>
<dbReference type="PATRIC" id="fig|1121326.3.peg.2426"/>
<name>A0A162TGL1_9CLOT</name>
<dbReference type="EMBL" id="LWAE01000002">
    <property type="protein sequence ID" value="KZL92614.1"/>
    <property type="molecule type" value="Genomic_DNA"/>
</dbReference>
<evidence type="ECO:0000256" key="2">
    <source>
        <dbReference type="ARBA" id="ARBA00007362"/>
    </source>
</evidence>
<comment type="similarity">
    <text evidence="2">Belongs to the EamA transporter family.</text>
</comment>
<dbReference type="Proteomes" id="UP000076603">
    <property type="component" value="Unassembled WGS sequence"/>
</dbReference>
<keyword evidence="10" id="KW-1185">Reference proteome</keyword>
<feature type="domain" description="EamA" evidence="8">
    <location>
        <begin position="154"/>
        <end position="285"/>
    </location>
</feature>
<evidence type="ECO:0000256" key="3">
    <source>
        <dbReference type="ARBA" id="ARBA00022475"/>
    </source>
</evidence>
<evidence type="ECO:0000256" key="1">
    <source>
        <dbReference type="ARBA" id="ARBA00004651"/>
    </source>
</evidence>
<dbReference type="PANTHER" id="PTHR42920">
    <property type="entry name" value="OS03G0707200 PROTEIN-RELATED"/>
    <property type="match status" value="1"/>
</dbReference>
<evidence type="ECO:0000256" key="7">
    <source>
        <dbReference type="SAM" id="Phobius"/>
    </source>
</evidence>
<dbReference type="OrthoDB" id="9804865at2"/>
<dbReference type="InterPro" id="IPR037185">
    <property type="entry name" value="EmrE-like"/>
</dbReference>
<feature type="transmembrane region" description="Helical" evidence="7">
    <location>
        <begin position="40"/>
        <end position="57"/>
    </location>
</feature>
<feature type="transmembrane region" description="Helical" evidence="7">
    <location>
        <begin position="184"/>
        <end position="203"/>
    </location>
</feature>
<dbReference type="InterPro" id="IPR000620">
    <property type="entry name" value="EamA_dom"/>
</dbReference>
<reference evidence="9 10" key="1">
    <citation type="submission" date="2016-04" db="EMBL/GenBank/DDBJ databases">
        <title>Genome sequence of Clostridium magnum DSM 2767.</title>
        <authorList>
            <person name="Poehlein A."/>
            <person name="Uhlig R."/>
            <person name="Fischer R."/>
            <person name="Bahl H."/>
            <person name="Daniel R."/>
        </authorList>
    </citation>
    <scope>NUCLEOTIDE SEQUENCE [LARGE SCALE GENOMIC DNA]</scope>
    <source>
        <strain evidence="9 10">DSM 2767</strain>
    </source>
</reference>
<organism evidence="9 10">
    <name type="scientific">Clostridium magnum DSM 2767</name>
    <dbReference type="NCBI Taxonomy" id="1121326"/>
    <lineage>
        <taxon>Bacteria</taxon>
        <taxon>Bacillati</taxon>
        <taxon>Bacillota</taxon>
        <taxon>Clostridia</taxon>
        <taxon>Eubacteriales</taxon>
        <taxon>Clostridiaceae</taxon>
        <taxon>Clostridium</taxon>
    </lineage>
</organism>
<feature type="transmembrane region" description="Helical" evidence="7">
    <location>
        <begin position="156"/>
        <end position="172"/>
    </location>
</feature>
<dbReference type="GO" id="GO:0005886">
    <property type="term" value="C:plasma membrane"/>
    <property type="evidence" value="ECO:0007669"/>
    <property type="project" value="UniProtKB-SubCell"/>
</dbReference>
<keyword evidence="4 7" id="KW-0812">Transmembrane</keyword>
<dbReference type="STRING" id="1121326.CLMAG_24280"/>
<feature type="transmembrane region" description="Helical" evidence="7">
    <location>
        <begin position="69"/>
        <end position="91"/>
    </location>
</feature>
<dbReference type="PANTHER" id="PTHR42920:SF5">
    <property type="entry name" value="EAMA DOMAIN-CONTAINING PROTEIN"/>
    <property type="match status" value="1"/>
</dbReference>
<evidence type="ECO:0000256" key="4">
    <source>
        <dbReference type="ARBA" id="ARBA00022692"/>
    </source>
</evidence>
<evidence type="ECO:0000313" key="9">
    <source>
        <dbReference type="EMBL" id="KZL92614.1"/>
    </source>
</evidence>
<evidence type="ECO:0000259" key="8">
    <source>
        <dbReference type="Pfam" id="PF00892"/>
    </source>
</evidence>
<keyword evidence="5 7" id="KW-1133">Transmembrane helix</keyword>
<protein>
    <submittedName>
        <fullName evidence="9">Putative inner membrane transporter yiJE</fullName>
    </submittedName>
</protein>
<proteinExistence type="inferred from homology"/>
<evidence type="ECO:0000256" key="6">
    <source>
        <dbReference type="ARBA" id="ARBA00023136"/>
    </source>
</evidence>
<accession>A0A162TGL1</accession>
<sequence length="307" mass="32954">MNKQTVRSNLILLLTAAIWGFAFVAQRVGGQYIGAFTFNAVRFALGSMSLLPIILFQNKSNKEGSEIEGLGKIITIGSIAGIIIFLGSSFQQMGLVYTGAGKAAFITGLYIVIVPILGIFLKQYISINSWLGAIIAVIGLYFLCVTDKFSISHGDFLELICAFFFAAHILLIDRFSGKVDTVKLAFFQFLTCSILSFIAALLFEKTTLDSIYQAAVPILYGGILSSGVAYTLQIVGQKNAEPSQAAIIMSMESVFGTIGGILILGESFGIKGILGCLLMLAGMLLAQLKSSKENTTIETEDDTLACK</sequence>
<keyword evidence="6 7" id="KW-0472">Membrane</keyword>
<dbReference type="InterPro" id="IPR051258">
    <property type="entry name" value="Diverse_Substrate_Transporter"/>
</dbReference>
<feature type="transmembrane region" description="Helical" evidence="7">
    <location>
        <begin position="130"/>
        <end position="150"/>
    </location>
</feature>
<comment type="subcellular location">
    <subcellularLocation>
        <location evidence="1">Cell membrane</location>
        <topology evidence="1">Multi-pass membrane protein</topology>
    </subcellularLocation>
</comment>